<feature type="domain" description="HNH nuclease" evidence="1">
    <location>
        <begin position="159"/>
        <end position="207"/>
    </location>
</feature>
<organism evidence="2 3">
    <name type="scientific">Novacetimonas pomaceti</name>
    <dbReference type="NCBI Taxonomy" id="2021998"/>
    <lineage>
        <taxon>Bacteria</taxon>
        <taxon>Pseudomonadati</taxon>
        <taxon>Pseudomonadota</taxon>
        <taxon>Alphaproteobacteria</taxon>
        <taxon>Acetobacterales</taxon>
        <taxon>Acetobacteraceae</taxon>
        <taxon>Novacetimonas</taxon>
    </lineage>
</organism>
<reference evidence="2 3" key="1">
    <citation type="submission" date="2017-07" db="EMBL/GenBank/DDBJ databases">
        <title>A draft genome sequence of Komagataeibacter sp. T5K1.</title>
        <authorList>
            <person name="Skraban J."/>
            <person name="Cleenwerck I."/>
            <person name="Vandamme P."/>
            <person name="Trcek J."/>
        </authorList>
    </citation>
    <scope>NUCLEOTIDE SEQUENCE [LARGE SCALE GENOMIC DNA]</scope>
    <source>
        <strain evidence="2 3">T5K1</strain>
    </source>
</reference>
<accession>A0A318QHY6</accession>
<protein>
    <recommendedName>
        <fullName evidence="1">HNH nuclease domain-containing protein</fullName>
    </recommendedName>
</protein>
<dbReference type="EMBL" id="NOXG01000017">
    <property type="protein sequence ID" value="PYD74979.1"/>
    <property type="molecule type" value="Genomic_DNA"/>
</dbReference>
<dbReference type="AlphaFoldDB" id="A0A318QHY6"/>
<dbReference type="Proteomes" id="UP000247609">
    <property type="component" value="Unassembled WGS sequence"/>
</dbReference>
<proteinExistence type="predicted"/>
<evidence type="ECO:0000313" key="3">
    <source>
        <dbReference type="Proteomes" id="UP000247609"/>
    </source>
</evidence>
<gene>
    <name evidence="2" type="ORF">CFR71_12015</name>
</gene>
<comment type="caution">
    <text evidence="2">The sequence shown here is derived from an EMBL/GenBank/DDBJ whole genome shotgun (WGS) entry which is preliminary data.</text>
</comment>
<evidence type="ECO:0000313" key="2">
    <source>
        <dbReference type="EMBL" id="PYD74979.1"/>
    </source>
</evidence>
<name>A0A318QHY6_9PROT</name>
<evidence type="ECO:0000259" key="1">
    <source>
        <dbReference type="Pfam" id="PF13391"/>
    </source>
</evidence>
<dbReference type="Pfam" id="PF13391">
    <property type="entry name" value="HNH_2"/>
    <property type="match status" value="1"/>
</dbReference>
<sequence>MFGPLFQKLRKGAVMDTGDRLLDFYQKSHLLGMLEKAGLIKIRNTRPTSFSRTDFFHGKSDKILMDHLKAELGPGVIFSTPVAGAESKIVGWGETRAGVPVIRYAILGTKGPGNGSEVAATEETVSEEVKRRIRQAEIAQRQRQAEFSERIRRIYGGRCAITGCDVREALEAAHIRVHDGADDHASGNGILLRRDIHGLFDALLFTFSPDGTKVEISKTLANSRYCDLRNAKIARPVDGSPPSRQNIADHRKRFREKKLA</sequence>
<dbReference type="InterPro" id="IPR003615">
    <property type="entry name" value="HNH_nuc"/>
</dbReference>